<evidence type="ECO:0000313" key="2">
    <source>
        <dbReference type="EMBL" id="MCL7047968.1"/>
    </source>
</evidence>
<keyword evidence="3" id="KW-1185">Reference proteome</keyword>
<name>A0AA42B1H0_PAPNU</name>
<feature type="signal peptide" evidence="1">
    <location>
        <begin position="1"/>
        <end position="26"/>
    </location>
</feature>
<evidence type="ECO:0000256" key="1">
    <source>
        <dbReference type="SAM" id="SignalP"/>
    </source>
</evidence>
<accession>A0AA42B1H0</accession>
<gene>
    <name evidence="2" type="ORF">MKW94_029240</name>
</gene>
<reference evidence="2" key="1">
    <citation type="submission" date="2022-03" db="EMBL/GenBank/DDBJ databases">
        <title>A functionally conserved STORR gene fusion in Papaver species that diverged 16.8 million years ago.</title>
        <authorList>
            <person name="Catania T."/>
        </authorList>
    </citation>
    <scope>NUCLEOTIDE SEQUENCE</scope>
    <source>
        <strain evidence="2">S-191538</strain>
    </source>
</reference>
<proteinExistence type="predicted"/>
<comment type="caution">
    <text evidence="2">The sequence shown here is derived from an EMBL/GenBank/DDBJ whole genome shotgun (WGS) entry which is preliminary data.</text>
</comment>
<protein>
    <submittedName>
        <fullName evidence="2">Uncharacterized protein</fullName>
    </submittedName>
</protein>
<sequence length="122" mass="13325">MTKTSFLVIGFFFVLLVVLQSVYVSGAGSPGDDGQCDPYMQLHVYASSCDKCEANCGLQTTSICLSESADEGAVCECCVQNKMKAHEEYTSVDTATGTTSHPYFSFSLFSSFMLNMLFNCWV</sequence>
<feature type="chain" id="PRO_5041305511" evidence="1">
    <location>
        <begin position="27"/>
        <end position="122"/>
    </location>
</feature>
<evidence type="ECO:0000313" key="3">
    <source>
        <dbReference type="Proteomes" id="UP001177140"/>
    </source>
</evidence>
<dbReference type="EMBL" id="JAJJMA010299272">
    <property type="protein sequence ID" value="MCL7047968.1"/>
    <property type="molecule type" value="Genomic_DNA"/>
</dbReference>
<keyword evidence="1" id="KW-0732">Signal</keyword>
<dbReference type="AlphaFoldDB" id="A0AA42B1H0"/>
<organism evidence="2 3">
    <name type="scientific">Papaver nudicaule</name>
    <name type="common">Iceland poppy</name>
    <dbReference type="NCBI Taxonomy" id="74823"/>
    <lineage>
        <taxon>Eukaryota</taxon>
        <taxon>Viridiplantae</taxon>
        <taxon>Streptophyta</taxon>
        <taxon>Embryophyta</taxon>
        <taxon>Tracheophyta</taxon>
        <taxon>Spermatophyta</taxon>
        <taxon>Magnoliopsida</taxon>
        <taxon>Ranunculales</taxon>
        <taxon>Papaveraceae</taxon>
        <taxon>Papaveroideae</taxon>
        <taxon>Papaver</taxon>
    </lineage>
</organism>
<dbReference type="Proteomes" id="UP001177140">
    <property type="component" value="Unassembled WGS sequence"/>
</dbReference>